<reference evidence="3 4" key="1">
    <citation type="submission" date="2016-10" db="EMBL/GenBank/DDBJ databases">
        <authorList>
            <person name="de Groot N.N."/>
        </authorList>
    </citation>
    <scope>NUCLEOTIDE SEQUENCE [LARGE SCALE GENOMIC DNA]</scope>
    <source>
        <strain evidence="3 4">DSM 24677</strain>
    </source>
</reference>
<accession>A0A1H3H1C9</accession>
<evidence type="ECO:0000256" key="1">
    <source>
        <dbReference type="SAM" id="Coils"/>
    </source>
</evidence>
<dbReference type="AlphaFoldDB" id="A0A1H3H1C9"/>
<organism evidence="3 4">
    <name type="scientific">Lentibacter algarum</name>
    <dbReference type="NCBI Taxonomy" id="576131"/>
    <lineage>
        <taxon>Bacteria</taxon>
        <taxon>Pseudomonadati</taxon>
        <taxon>Pseudomonadota</taxon>
        <taxon>Alphaproteobacteria</taxon>
        <taxon>Rhodobacterales</taxon>
        <taxon>Roseobacteraceae</taxon>
        <taxon>Lentibacter</taxon>
    </lineage>
</organism>
<proteinExistence type="predicted"/>
<dbReference type="EMBL" id="FNPR01000001">
    <property type="protein sequence ID" value="SDY08449.1"/>
    <property type="molecule type" value="Genomic_DNA"/>
</dbReference>
<dbReference type="OrthoDB" id="8438529at2"/>
<sequence length="246" mass="28128">MPQAPIGKKFYIGGAIKDSFELCKWLSGYCIAARSRLPSKGWDWTELQEQALRRQRERDRNSLSVRETEELYEQEIDTLKERIKELEIANAAISTSTVRNSDYKSQWDQDSFSMSIPEIYTGEISDRIQFLIDCGLQQAEALGIDERTIAVAKTLLQHNSKSAELKELREQLGKVITNPKRYSKDVVKLLEKYGYSKKAEKTHVRLEPDPNLEGVSTLTIVKTPSDHRSLKNQRSHIENGLGISKL</sequence>
<evidence type="ECO:0000313" key="4">
    <source>
        <dbReference type="Proteomes" id="UP000199026"/>
    </source>
</evidence>
<dbReference type="Proteomes" id="UP000199026">
    <property type="component" value="Unassembled WGS sequence"/>
</dbReference>
<keyword evidence="1" id="KW-0175">Coiled coil</keyword>
<evidence type="ECO:0000256" key="2">
    <source>
        <dbReference type="SAM" id="MobiDB-lite"/>
    </source>
</evidence>
<dbReference type="RefSeq" id="WP_089886988.1">
    <property type="nucleotide sequence ID" value="NZ_FNPR01000001.1"/>
</dbReference>
<feature type="region of interest" description="Disordered" evidence="2">
    <location>
        <begin position="226"/>
        <end position="246"/>
    </location>
</feature>
<name>A0A1H3H1C9_9RHOB</name>
<protein>
    <submittedName>
        <fullName evidence="3">Uncharacterized protein</fullName>
    </submittedName>
</protein>
<dbReference type="STRING" id="576131.SAMN05444486_101116"/>
<evidence type="ECO:0000313" key="3">
    <source>
        <dbReference type="EMBL" id="SDY08449.1"/>
    </source>
</evidence>
<gene>
    <name evidence="3" type="ORF">SAMN05444486_101116</name>
</gene>
<feature type="coiled-coil region" evidence="1">
    <location>
        <begin position="69"/>
        <end position="96"/>
    </location>
</feature>
<dbReference type="GeneID" id="78122926"/>
<keyword evidence="4" id="KW-1185">Reference proteome</keyword>